<dbReference type="Pfam" id="PF02179">
    <property type="entry name" value="BAG"/>
    <property type="match status" value="1"/>
</dbReference>
<keyword evidence="1" id="KW-0143">Chaperone</keyword>
<dbReference type="Proteomes" id="UP001162972">
    <property type="component" value="Chromosome 12"/>
</dbReference>
<feature type="compositionally biased region" description="Low complexity" evidence="3">
    <location>
        <begin position="327"/>
        <end position="348"/>
    </location>
</feature>
<organism evidence="6 7">
    <name type="scientific">Salix udensis</name>
    <dbReference type="NCBI Taxonomy" id="889485"/>
    <lineage>
        <taxon>Eukaryota</taxon>
        <taxon>Viridiplantae</taxon>
        <taxon>Streptophyta</taxon>
        <taxon>Embryophyta</taxon>
        <taxon>Tracheophyta</taxon>
        <taxon>Spermatophyta</taxon>
        <taxon>Magnoliopsida</taxon>
        <taxon>eudicotyledons</taxon>
        <taxon>Gunneridae</taxon>
        <taxon>Pentapetalae</taxon>
        <taxon>rosids</taxon>
        <taxon>fabids</taxon>
        <taxon>Malpighiales</taxon>
        <taxon>Salicaceae</taxon>
        <taxon>Saliceae</taxon>
        <taxon>Salix</taxon>
    </lineage>
</organism>
<dbReference type="Pfam" id="PF00240">
    <property type="entry name" value="ubiquitin"/>
    <property type="match status" value="1"/>
</dbReference>
<gene>
    <name evidence="6" type="ORF">OIU84_001177</name>
</gene>
<dbReference type="InterPro" id="IPR036533">
    <property type="entry name" value="BAG_dom_sf"/>
</dbReference>
<evidence type="ECO:0000256" key="3">
    <source>
        <dbReference type="SAM" id="MobiDB-lite"/>
    </source>
</evidence>
<evidence type="ECO:0000256" key="2">
    <source>
        <dbReference type="ARBA" id="ARBA00058673"/>
    </source>
</evidence>
<dbReference type="PROSITE" id="PS50053">
    <property type="entry name" value="UBIQUITIN_2"/>
    <property type="match status" value="1"/>
</dbReference>
<dbReference type="InterPro" id="IPR029071">
    <property type="entry name" value="Ubiquitin-like_domsf"/>
</dbReference>
<dbReference type="GO" id="GO:0051087">
    <property type="term" value="F:protein-folding chaperone binding"/>
    <property type="evidence" value="ECO:0007669"/>
    <property type="project" value="InterPro"/>
</dbReference>
<dbReference type="SMART" id="SM00264">
    <property type="entry name" value="BAG"/>
    <property type="match status" value="1"/>
</dbReference>
<dbReference type="PROSITE" id="PS51035">
    <property type="entry name" value="BAG"/>
    <property type="match status" value="1"/>
</dbReference>
<comment type="caution">
    <text evidence="6">The sequence shown here is derived from an EMBL/GenBank/DDBJ whole genome shotgun (WGS) entry which is preliminary data.</text>
</comment>
<dbReference type="PANTHER" id="PTHR12329:SF11">
    <property type="entry name" value="BAG FAMILY MOLECULAR CHAPERONE REGULATOR 1"/>
    <property type="match status" value="1"/>
</dbReference>
<evidence type="ECO:0000259" key="5">
    <source>
        <dbReference type="PROSITE" id="PS51035"/>
    </source>
</evidence>
<feature type="domain" description="Ubiquitin-like" evidence="4">
    <location>
        <begin position="51"/>
        <end position="121"/>
    </location>
</feature>
<dbReference type="SUPFAM" id="SSF63491">
    <property type="entry name" value="BAG domain"/>
    <property type="match status" value="1"/>
</dbReference>
<dbReference type="GO" id="GO:0050821">
    <property type="term" value="P:protein stabilization"/>
    <property type="evidence" value="ECO:0007669"/>
    <property type="project" value="TreeGrafter"/>
</dbReference>
<evidence type="ECO:0000259" key="4">
    <source>
        <dbReference type="PROSITE" id="PS50053"/>
    </source>
</evidence>
<dbReference type="FunFam" id="3.10.20.90:FF:000298">
    <property type="entry name" value="BAG family molecular chaperone regulator 1"/>
    <property type="match status" value="1"/>
</dbReference>
<feature type="compositionally biased region" description="Basic and acidic residues" evidence="3">
    <location>
        <begin position="290"/>
        <end position="299"/>
    </location>
</feature>
<dbReference type="InterPro" id="IPR000626">
    <property type="entry name" value="Ubiquitin-like_dom"/>
</dbReference>
<keyword evidence="7" id="KW-1185">Reference proteome</keyword>
<feature type="compositionally biased region" description="Polar residues" evidence="3">
    <location>
        <begin position="8"/>
        <end position="17"/>
    </location>
</feature>
<dbReference type="SUPFAM" id="SSF54236">
    <property type="entry name" value="Ubiquitin-like"/>
    <property type="match status" value="1"/>
</dbReference>
<dbReference type="EMBL" id="JAPFFJ010000010">
    <property type="protein sequence ID" value="KAJ6417745.1"/>
    <property type="molecule type" value="Genomic_DNA"/>
</dbReference>
<dbReference type="AlphaFoldDB" id="A0AAD6P6D7"/>
<feature type="domain" description="BAG" evidence="5">
    <location>
        <begin position="146"/>
        <end position="224"/>
    </location>
</feature>
<dbReference type="GO" id="GO:0005737">
    <property type="term" value="C:cytoplasm"/>
    <property type="evidence" value="ECO:0007669"/>
    <property type="project" value="UniProtKB-ARBA"/>
</dbReference>
<dbReference type="FunFam" id="1.20.58.120:FF:000011">
    <property type="entry name" value="BAG family molecular chaperone regulator 1"/>
    <property type="match status" value="1"/>
</dbReference>
<dbReference type="GO" id="GO:0000774">
    <property type="term" value="F:adenyl-nucleotide exchange factor activity"/>
    <property type="evidence" value="ECO:0007669"/>
    <property type="project" value="TreeGrafter"/>
</dbReference>
<feature type="region of interest" description="Disordered" evidence="3">
    <location>
        <begin position="227"/>
        <end position="359"/>
    </location>
</feature>
<dbReference type="Gene3D" id="3.10.20.90">
    <property type="entry name" value="Phosphatidylinositol 3-kinase Catalytic Subunit, Chain A, domain 1"/>
    <property type="match status" value="1"/>
</dbReference>
<name>A0AAD6P6D7_9ROSI</name>
<evidence type="ECO:0000256" key="1">
    <source>
        <dbReference type="ARBA" id="ARBA00023186"/>
    </source>
</evidence>
<dbReference type="GO" id="GO:0005634">
    <property type="term" value="C:nucleus"/>
    <property type="evidence" value="ECO:0007669"/>
    <property type="project" value="UniProtKB-ARBA"/>
</dbReference>
<reference evidence="6 7" key="1">
    <citation type="journal article" date="2023" name="Int. J. Mol. Sci.">
        <title>De Novo Assembly and Annotation of 11 Diverse Shrub Willow (Salix) Genomes Reveals Novel Gene Organization in Sex-Linked Regions.</title>
        <authorList>
            <person name="Hyden B."/>
            <person name="Feng K."/>
            <person name="Yates T.B."/>
            <person name="Jawdy S."/>
            <person name="Cereghino C."/>
            <person name="Smart L.B."/>
            <person name="Muchero W."/>
        </authorList>
    </citation>
    <scope>NUCLEOTIDE SEQUENCE [LARGE SCALE GENOMIC DNA]</scope>
    <source>
        <tissue evidence="6">Shoot tip</tissue>
    </source>
</reference>
<evidence type="ECO:0008006" key="8">
    <source>
        <dbReference type="Google" id="ProtNLM"/>
    </source>
</evidence>
<dbReference type="PANTHER" id="PTHR12329">
    <property type="entry name" value="BCL2-ASSOCIATED ATHANOGENE"/>
    <property type="match status" value="1"/>
</dbReference>
<dbReference type="InterPro" id="IPR039773">
    <property type="entry name" value="BAG_chaperone_regulator"/>
</dbReference>
<dbReference type="Gene3D" id="1.20.58.120">
    <property type="entry name" value="BAG domain"/>
    <property type="match status" value="1"/>
</dbReference>
<evidence type="ECO:0000313" key="6">
    <source>
        <dbReference type="EMBL" id="KAJ6417745.1"/>
    </source>
</evidence>
<dbReference type="InterPro" id="IPR003103">
    <property type="entry name" value="BAG_domain"/>
</dbReference>
<sequence length="359" mass="39687">MMKMKTAKATTGLSQMNGGSAGGGGELEVRPGGMLVQKRDPDSDRTSVPPPTIRIKVKYGSTNHEINISSQATFGELKKMLSAPTGLHHQDQKLIYKAKERDSKAFLDISGVKDRSKMVLVEDPISQEKRFLEMRKNAKMEKASKSISEISLDVDRLAGQVSAFESVITKGGKVAEKSVLNLIELLMNQLVKLDGILVDGDAKLQRKTQVKRVQKYVETLDMLKMKNSMPNGNAADEIKDSMPNGNGHHAPMQQQQQQKHSDGQKLASIQKRQPRSSNGHALIPIEEGEEPRHSFEHFSFHQPPQPQPRRSASGEVIVTTQWETFDSTPASEPAPSASTFSTATKTPAHQPKFPWDLFN</sequence>
<evidence type="ECO:0000313" key="7">
    <source>
        <dbReference type="Proteomes" id="UP001162972"/>
    </source>
</evidence>
<proteinExistence type="predicted"/>
<accession>A0AAD6P6D7</accession>
<feature type="region of interest" description="Disordered" evidence="3">
    <location>
        <begin position="1"/>
        <end position="52"/>
    </location>
</feature>
<comment type="function">
    <text evidence="2">Co-chaperone that regulates diverse cellular pathways, such as programmed cell death and stress responses.</text>
</comment>
<protein>
    <recommendedName>
        <fullName evidence="8">BAG family molecular chaperone regulator 1</fullName>
    </recommendedName>
</protein>